<reference evidence="6 7" key="1">
    <citation type="submission" date="2015-10" db="EMBL/GenBank/DDBJ databases">
        <title>Draft genome sequence of Novosphingobium fuchskuhlense DSM 25065 isolated from a surface water sample of the southwest basin of Lake Grosse Fuchskuhle.</title>
        <authorList>
            <person name="Ruckert C."/>
            <person name="Winkler A."/>
            <person name="Glaeser J."/>
            <person name="Grossart H.-P."/>
            <person name="Kalinowski J."/>
            <person name="Glaeser S."/>
        </authorList>
    </citation>
    <scope>NUCLEOTIDE SEQUENCE [LARGE SCALE GENOMIC DNA]</scope>
    <source>
        <strain evidence="6 7">FNE08-7</strain>
    </source>
</reference>
<feature type="domain" description="Peptidase M20 dimerisation" evidence="5">
    <location>
        <begin position="249"/>
        <end position="391"/>
    </location>
</feature>
<dbReference type="OrthoDB" id="9761532at2"/>
<name>A0A117UWX1_9SPHN</name>
<accession>A0A117UWX1</accession>
<dbReference type="RefSeq" id="WP_067906530.1">
    <property type="nucleotide sequence ID" value="NZ_KQ954244.1"/>
</dbReference>
<protein>
    <submittedName>
        <fullName evidence="6">Twin-arginine translocation pathway signal protein</fullName>
    </submittedName>
</protein>
<dbReference type="Pfam" id="PF01546">
    <property type="entry name" value="Peptidase_M20"/>
    <property type="match status" value="1"/>
</dbReference>
<dbReference type="AlphaFoldDB" id="A0A117UWX1"/>
<dbReference type="InterPro" id="IPR002933">
    <property type="entry name" value="Peptidase_M20"/>
</dbReference>
<keyword evidence="4" id="KW-0732">Signal</keyword>
<dbReference type="InterPro" id="IPR051458">
    <property type="entry name" value="Cyt/Met_Dipeptidase"/>
</dbReference>
<dbReference type="GO" id="GO:0008233">
    <property type="term" value="F:peptidase activity"/>
    <property type="evidence" value="ECO:0007669"/>
    <property type="project" value="UniProtKB-KW"/>
</dbReference>
<dbReference type="SUPFAM" id="SSF53187">
    <property type="entry name" value="Zn-dependent exopeptidases"/>
    <property type="match status" value="1"/>
</dbReference>
<keyword evidence="2" id="KW-0479">Metal-binding</keyword>
<keyword evidence="3" id="KW-0378">Hydrolase</keyword>
<evidence type="ECO:0000256" key="1">
    <source>
        <dbReference type="ARBA" id="ARBA00022670"/>
    </source>
</evidence>
<dbReference type="GO" id="GO:0046872">
    <property type="term" value="F:metal ion binding"/>
    <property type="evidence" value="ECO:0007669"/>
    <property type="project" value="UniProtKB-KW"/>
</dbReference>
<sequence length="506" mass="53298">MARRLKLGLAGLAAVAALAGHPAAASEKADRANVAAAIRADHDAAVERLRAWIKLPTIANMGLNHKEGAEYMRQLALDAGFQVAKVIPTDGVPGVFATLDAGARTTLAIYFMYDVKHYDPKEWSSPPLEGRMVDRPGEGRVIVGRGAVNQKGPETAFLTALKAFKASGIKLPVNLVLVAEGEEEIASPHFPQVISNPEVLAAMKKAVGVIIPSAGQSVDGQVTLELGAKGAVELQLISSGEKWGKGPTKDIHSSLMANVDSPAWHLIKALNTLVGDDGHTPAIDGWFENVKPLTERQKQLIAADVAAGNEADEKKSLGIKQWYAGEDYLTAAYRLASQPTVNIQGLVSGYMGPGGKTVLPGRAEAKIDLRLVPDMTKDEAVTKLKAHLAKRGFGDIEVNVSGGYGPTQTDENSALIKAEQATLAAAKISQTMSARSAGSWPGVIFTGPPLSLPAGSFGAGRGGGAHAPDEWFLIDSTNPKELGFDQQAGLFADFLYEVARSGKAKP</sequence>
<evidence type="ECO:0000256" key="2">
    <source>
        <dbReference type="ARBA" id="ARBA00022723"/>
    </source>
</evidence>
<keyword evidence="1" id="KW-0645">Protease</keyword>
<evidence type="ECO:0000313" key="6">
    <source>
        <dbReference type="EMBL" id="KUR72358.1"/>
    </source>
</evidence>
<dbReference type="GO" id="GO:0006508">
    <property type="term" value="P:proteolysis"/>
    <property type="evidence" value="ECO:0007669"/>
    <property type="project" value="UniProtKB-KW"/>
</dbReference>
<evidence type="ECO:0000259" key="5">
    <source>
        <dbReference type="Pfam" id="PF07687"/>
    </source>
</evidence>
<keyword evidence="7" id="KW-1185">Reference proteome</keyword>
<feature type="chain" id="PRO_5007157047" evidence="4">
    <location>
        <begin position="20"/>
        <end position="506"/>
    </location>
</feature>
<dbReference type="Proteomes" id="UP000058012">
    <property type="component" value="Unassembled WGS sequence"/>
</dbReference>
<feature type="signal peptide" evidence="4">
    <location>
        <begin position="1"/>
        <end position="19"/>
    </location>
</feature>
<proteinExistence type="predicted"/>
<dbReference type="STRING" id="1117702.AQZ52_03600"/>
<organism evidence="6 7">
    <name type="scientific">Novosphingobium fuchskuhlense</name>
    <dbReference type="NCBI Taxonomy" id="1117702"/>
    <lineage>
        <taxon>Bacteria</taxon>
        <taxon>Pseudomonadati</taxon>
        <taxon>Pseudomonadota</taxon>
        <taxon>Alphaproteobacteria</taxon>
        <taxon>Sphingomonadales</taxon>
        <taxon>Sphingomonadaceae</taxon>
        <taxon>Novosphingobium</taxon>
    </lineage>
</organism>
<dbReference type="Gene3D" id="3.40.630.10">
    <property type="entry name" value="Zn peptidases"/>
    <property type="match status" value="1"/>
</dbReference>
<dbReference type="EMBL" id="LLZS01000003">
    <property type="protein sequence ID" value="KUR72358.1"/>
    <property type="molecule type" value="Genomic_DNA"/>
</dbReference>
<dbReference type="Gene3D" id="3.30.70.360">
    <property type="match status" value="1"/>
</dbReference>
<evidence type="ECO:0000313" key="7">
    <source>
        <dbReference type="Proteomes" id="UP000058012"/>
    </source>
</evidence>
<comment type="caution">
    <text evidence="6">The sequence shown here is derived from an EMBL/GenBank/DDBJ whole genome shotgun (WGS) entry which is preliminary data.</text>
</comment>
<dbReference type="Pfam" id="PF07687">
    <property type="entry name" value="M20_dimer"/>
    <property type="match status" value="1"/>
</dbReference>
<dbReference type="PANTHER" id="PTHR43270:SF4">
    <property type="entry name" value="CARNOSINE DIPEPTIDASE 2, ISOFORM A"/>
    <property type="match status" value="1"/>
</dbReference>
<dbReference type="PANTHER" id="PTHR43270">
    <property type="entry name" value="BETA-ALA-HIS DIPEPTIDASE"/>
    <property type="match status" value="1"/>
</dbReference>
<evidence type="ECO:0000256" key="4">
    <source>
        <dbReference type="SAM" id="SignalP"/>
    </source>
</evidence>
<gene>
    <name evidence="6" type="ORF">AQZ52_03600</name>
</gene>
<evidence type="ECO:0000256" key="3">
    <source>
        <dbReference type="ARBA" id="ARBA00022801"/>
    </source>
</evidence>
<dbReference type="InterPro" id="IPR011650">
    <property type="entry name" value="Peptidase_M20_dimer"/>
</dbReference>